<dbReference type="RefSeq" id="WP_379859155.1">
    <property type="nucleotide sequence ID" value="NZ_JBHZQA010000018.1"/>
</dbReference>
<sequence length="104" mass="12266">MNPNSIDQYGYHCNPKLSLPFIAIAFQKHFIALYHMGIYADPELQHWFVAEYPNYSFQKLDMGKSCIRFKKFDQIPSDLIAEFAKKIIVKQCINRYETLINKSK</sequence>
<accession>A0ABW6HS08</accession>
<dbReference type="EMBL" id="JBHZQA010000018">
    <property type="protein sequence ID" value="MFE3849413.1"/>
    <property type="molecule type" value="Genomic_DNA"/>
</dbReference>
<evidence type="ECO:0000313" key="2">
    <source>
        <dbReference type="EMBL" id="MFE3849413.1"/>
    </source>
</evidence>
<evidence type="ECO:0000259" key="1">
    <source>
        <dbReference type="Pfam" id="PF08818"/>
    </source>
</evidence>
<gene>
    <name evidence="2" type="ORF">ACFX5D_15755</name>
</gene>
<proteinExistence type="predicted"/>
<reference evidence="2 3" key="1">
    <citation type="submission" date="2024-06" db="EMBL/GenBank/DDBJ databases">
        <title>Flavobacterium spp. isolated from glacier.</title>
        <authorList>
            <person name="Han D."/>
        </authorList>
    </citation>
    <scope>NUCLEOTIDE SEQUENCE [LARGE SCALE GENOMIC DNA]</scope>
    <source>
        <strain evidence="2 3">LB3P45</strain>
    </source>
</reference>
<comment type="caution">
    <text evidence="2">The sequence shown here is derived from an EMBL/GenBank/DDBJ whole genome shotgun (WGS) entry which is preliminary data.</text>
</comment>
<organism evidence="2 3">
    <name type="scientific">Flavobacterium fructosi</name>
    <dbReference type="NCBI Taxonomy" id="3230416"/>
    <lineage>
        <taxon>Bacteria</taxon>
        <taxon>Pseudomonadati</taxon>
        <taxon>Bacteroidota</taxon>
        <taxon>Flavobacteriia</taxon>
        <taxon>Flavobacteriales</taxon>
        <taxon>Flavobacteriaceae</taxon>
        <taxon>Flavobacterium</taxon>
    </lineage>
</organism>
<protein>
    <submittedName>
        <fullName evidence="2">DUF1801 domain-containing protein</fullName>
    </submittedName>
</protein>
<dbReference type="Proteomes" id="UP001600039">
    <property type="component" value="Unassembled WGS sequence"/>
</dbReference>
<dbReference type="Pfam" id="PF08818">
    <property type="entry name" value="DUF1801"/>
    <property type="match status" value="1"/>
</dbReference>
<evidence type="ECO:0000313" key="3">
    <source>
        <dbReference type="Proteomes" id="UP001600039"/>
    </source>
</evidence>
<name>A0ABW6HS08_9FLAO</name>
<keyword evidence="3" id="KW-1185">Reference proteome</keyword>
<feature type="domain" description="YdhG-like" evidence="1">
    <location>
        <begin position="10"/>
        <end position="87"/>
    </location>
</feature>
<dbReference type="InterPro" id="IPR014922">
    <property type="entry name" value="YdhG-like"/>
</dbReference>